<dbReference type="Pfam" id="PF20515">
    <property type="entry name" value="2OG-FeII_Oxy_6"/>
    <property type="match status" value="1"/>
</dbReference>
<dbReference type="InterPro" id="IPR046798">
    <property type="entry name" value="2OG-FeII_Oxy_6"/>
</dbReference>
<sequence length="166" mass="18796">MTEGSPEPILTRKQKITPQERLADTIPTTEYSIHHIRAKPTPIRLVQWNKAILRKKKLGGIVRFTQFIVMETGLQSQFKQLSKHLIAQTVYLTENANNHSLVGGQMFNRGWCKASTHNEIIGISAAVPKIAGHKASYTALQDELIEMESFLATRFTNITHVLYENL</sequence>
<feature type="domain" description="Tet-like 2OG-Fe(II) oxygenase" evidence="1">
    <location>
        <begin position="77"/>
        <end position="165"/>
    </location>
</feature>
<evidence type="ECO:0000313" key="3">
    <source>
        <dbReference type="Proteomes" id="UP000054564"/>
    </source>
</evidence>
<name>A0A0L0UV43_9BASI</name>
<accession>A0A0L0UV43</accession>
<dbReference type="Proteomes" id="UP000054564">
    <property type="component" value="Unassembled WGS sequence"/>
</dbReference>
<comment type="caution">
    <text evidence="2">The sequence shown here is derived from an EMBL/GenBank/DDBJ whole genome shotgun (WGS) entry which is preliminary data.</text>
</comment>
<protein>
    <recommendedName>
        <fullName evidence="1">Tet-like 2OG-Fe(II) oxygenase domain-containing protein</fullName>
    </recommendedName>
</protein>
<dbReference type="AlphaFoldDB" id="A0A0L0UV43"/>
<gene>
    <name evidence="2" type="ORF">PSTG_15759</name>
</gene>
<dbReference type="OrthoDB" id="3132747at2759"/>
<evidence type="ECO:0000313" key="2">
    <source>
        <dbReference type="EMBL" id="KNE90811.1"/>
    </source>
</evidence>
<proteinExistence type="predicted"/>
<dbReference type="EMBL" id="AJIL01000235">
    <property type="protein sequence ID" value="KNE90811.1"/>
    <property type="molecule type" value="Genomic_DNA"/>
</dbReference>
<keyword evidence="3" id="KW-1185">Reference proteome</keyword>
<organism evidence="2 3">
    <name type="scientific">Puccinia striiformis f. sp. tritici PST-78</name>
    <dbReference type="NCBI Taxonomy" id="1165861"/>
    <lineage>
        <taxon>Eukaryota</taxon>
        <taxon>Fungi</taxon>
        <taxon>Dikarya</taxon>
        <taxon>Basidiomycota</taxon>
        <taxon>Pucciniomycotina</taxon>
        <taxon>Pucciniomycetes</taxon>
        <taxon>Pucciniales</taxon>
        <taxon>Pucciniaceae</taxon>
        <taxon>Puccinia</taxon>
    </lineage>
</organism>
<reference evidence="3" key="1">
    <citation type="submission" date="2014-03" db="EMBL/GenBank/DDBJ databases">
        <title>The Genome Sequence of Puccinia striiformis f. sp. tritici PST-78.</title>
        <authorList>
            <consortium name="The Broad Institute Genome Sequencing Platform"/>
            <person name="Cuomo C."/>
            <person name="Hulbert S."/>
            <person name="Chen X."/>
            <person name="Walker B."/>
            <person name="Young S.K."/>
            <person name="Zeng Q."/>
            <person name="Gargeya S."/>
            <person name="Fitzgerald M."/>
            <person name="Haas B."/>
            <person name="Abouelleil A."/>
            <person name="Alvarado L."/>
            <person name="Arachchi H.M."/>
            <person name="Berlin A.M."/>
            <person name="Chapman S.B."/>
            <person name="Goldberg J."/>
            <person name="Griggs A."/>
            <person name="Gujja S."/>
            <person name="Hansen M."/>
            <person name="Howarth C."/>
            <person name="Imamovic A."/>
            <person name="Larimer J."/>
            <person name="McCowan C."/>
            <person name="Montmayeur A."/>
            <person name="Murphy C."/>
            <person name="Neiman D."/>
            <person name="Pearson M."/>
            <person name="Priest M."/>
            <person name="Roberts A."/>
            <person name="Saif S."/>
            <person name="Shea T."/>
            <person name="Sisk P."/>
            <person name="Sykes S."/>
            <person name="Wortman J."/>
            <person name="Nusbaum C."/>
            <person name="Birren B."/>
        </authorList>
    </citation>
    <scope>NUCLEOTIDE SEQUENCE [LARGE SCALE GENOMIC DNA]</scope>
    <source>
        <strain evidence="3">race PST-78</strain>
    </source>
</reference>
<evidence type="ECO:0000259" key="1">
    <source>
        <dbReference type="Pfam" id="PF20515"/>
    </source>
</evidence>